<sequence length="178" mass="18087">MDTMDALVVEESAPQRFHLARVPAPRPAPHEALVEVHAAGVNPTDLALRDAAPPGTVLGHELAGVVLREAADGSGPPAGTRVAGLVMGGAWALQVATPAAGLAEVPQGVDLRAAATVPIAAAVLVARLDVHGTARGNPLPTTRSSFHLVRIGDGWRIASIHHGFIAGAPGSPVPDPRD</sequence>
<reference evidence="4 5" key="1">
    <citation type="journal article" date="2014" name="Int. J. Syst. Evol. Microbiol.">
        <title>Brachybacterium ginsengisoli sp. nov., isolated from soil of a ginseng field.</title>
        <authorList>
            <person name="Hoang V.A."/>
            <person name="Kim Y.J."/>
            <person name="Nguyen N.L."/>
            <person name="Yang D.C."/>
        </authorList>
    </citation>
    <scope>NUCLEOTIDE SEQUENCE [LARGE SCALE GENOMIC DNA]</scope>
    <source>
        <strain evidence="4 5">DCY80</strain>
    </source>
</reference>
<dbReference type="GO" id="GO:0070402">
    <property type="term" value="F:NADPH binding"/>
    <property type="evidence" value="ECO:0007669"/>
    <property type="project" value="TreeGrafter"/>
</dbReference>
<evidence type="ECO:0000313" key="5">
    <source>
        <dbReference type="Proteomes" id="UP000217889"/>
    </source>
</evidence>
<organism evidence="4 5">
    <name type="scientific">Brachybacterium ginsengisoli</name>
    <dbReference type="NCBI Taxonomy" id="1331682"/>
    <lineage>
        <taxon>Bacteria</taxon>
        <taxon>Bacillati</taxon>
        <taxon>Actinomycetota</taxon>
        <taxon>Actinomycetes</taxon>
        <taxon>Micrococcales</taxon>
        <taxon>Dermabacteraceae</taxon>
        <taxon>Brachybacterium</taxon>
    </lineage>
</organism>
<dbReference type="KEGG" id="bgg:CFK41_00255"/>
<gene>
    <name evidence="4" type="ORF">CFK41_00255</name>
</gene>
<feature type="domain" description="Alcohol dehydrogenase-like N-terminal" evidence="3">
    <location>
        <begin position="29"/>
        <end position="106"/>
    </location>
</feature>
<dbReference type="InterPro" id="IPR013154">
    <property type="entry name" value="ADH-like_N"/>
</dbReference>
<dbReference type="AlphaFoldDB" id="A0A291GT08"/>
<dbReference type="PANTHER" id="PTHR48106:SF17">
    <property type="entry name" value="ENOYL REDUCTASE (ER) DOMAIN-CONTAINING PROTEIN"/>
    <property type="match status" value="1"/>
</dbReference>
<dbReference type="RefSeq" id="WP_096797858.1">
    <property type="nucleotide sequence ID" value="NZ_CP023564.1"/>
</dbReference>
<keyword evidence="1" id="KW-0521">NADP</keyword>
<accession>A0A291GT08</accession>
<dbReference type="Pfam" id="PF08240">
    <property type="entry name" value="ADH_N"/>
    <property type="match status" value="1"/>
</dbReference>
<dbReference type="OrthoDB" id="3175656at2"/>
<keyword evidence="5" id="KW-1185">Reference proteome</keyword>
<evidence type="ECO:0000256" key="1">
    <source>
        <dbReference type="ARBA" id="ARBA00022857"/>
    </source>
</evidence>
<evidence type="ECO:0000259" key="3">
    <source>
        <dbReference type="Pfam" id="PF08240"/>
    </source>
</evidence>
<keyword evidence="2" id="KW-0560">Oxidoreductase</keyword>
<dbReference type="EMBL" id="CP023564">
    <property type="protein sequence ID" value="ATG53379.1"/>
    <property type="molecule type" value="Genomic_DNA"/>
</dbReference>
<protein>
    <recommendedName>
        <fullName evidence="3">Alcohol dehydrogenase-like N-terminal domain-containing protein</fullName>
    </recommendedName>
</protein>
<dbReference type="SUPFAM" id="SSF50129">
    <property type="entry name" value="GroES-like"/>
    <property type="match status" value="1"/>
</dbReference>
<dbReference type="Gene3D" id="3.90.180.10">
    <property type="entry name" value="Medium-chain alcohol dehydrogenases, catalytic domain"/>
    <property type="match status" value="1"/>
</dbReference>
<dbReference type="InterPro" id="IPR011032">
    <property type="entry name" value="GroES-like_sf"/>
</dbReference>
<name>A0A291GT08_9MICO</name>
<dbReference type="GO" id="GO:0016651">
    <property type="term" value="F:oxidoreductase activity, acting on NAD(P)H"/>
    <property type="evidence" value="ECO:0007669"/>
    <property type="project" value="TreeGrafter"/>
</dbReference>
<proteinExistence type="predicted"/>
<evidence type="ECO:0000256" key="2">
    <source>
        <dbReference type="ARBA" id="ARBA00023002"/>
    </source>
</evidence>
<dbReference type="Proteomes" id="UP000217889">
    <property type="component" value="Chromosome"/>
</dbReference>
<dbReference type="PANTHER" id="PTHR48106">
    <property type="entry name" value="QUINONE OXIDOREDUCTASE PIG3-RELATED"/>
    <property type="match status" value="1"/>
</dbReference>
<evidence type="ECO:0000313" key="4">
    <source>
        <dbReference type="EMBL" id="ATG53379.1"/>
    </source>
</evidence>